<keyword evidence="2" id="KW-0119">Carbohydrate metabolism</keyword>
<evidence type="ECO:0000256" key="1">
    <source>
        <dbReference type="ARBA" id="ARBA00023239"/>
    </source>
</evidence>
<evidence type="ECO:0000313" key="7">
    <source>
        <dbReference type="Proteomes" id="UP000279422"/>
    </source>
</evidence>
<keyword evidence="1" id="KW-0456">Lyase</keyword>
<reference evidence="6 7" key="1">
    <citation type="submission" date="2018-06" db="EMBL/GenBank/DDBJ databases">
        <title>Extensive metabolic versatility and redundancy in microbially diverse, dynamic hydrothermal sediments.</title>
        <authorList>
            <person name="Dombrowski N."/>
            <person name="Teske A."/>
            <person name="Baker B.J."/>
        </authorList>
    </citation>
    <scope>NUCLEOTIDE SEQUENCE [LARGE SCALE GENOMIC DNA]</scope>
    <source>
        <strain evidence="6">B47_G16</strain>
    </source>
</reference>
<accession>A0A497E363</accession>
<feature type="domain" description="C-glycoside deglycosidase beta subunit" evidence="5">
    <location>
        <begin position="25"/>
        <end position="97"/>
    </location>
</feature>
<comment type="caution">
    <text evidence="6">The sequence shown here is derived from an EMBL/GenBank/DDBJ whole genome shotgun (WGS) entry which is preliminary data.</text>
</comment>
<evidence type="ECO:0000256" key="2">
    <source>
        <dbReference type="ARBA" id="ARBA00023277"/>
    </source>
</evidence>
<comment type="similarity">
    <text evidence="3">Belongs to the C-glycoside deglycosidase beta subunit family.</text>
</comment>
<evidence type="ECO:0000259" key="5">
    <source>
        <dbReference type="Pfam" id="PF19906"/>
    </source>
</evidence>
<gene>
    <name evidence="6" type="ORF">DRJ00_05355</name>
</gene>
<dbReference type="Pfam" id="PF19906">
    <property type="entry name" value="CGDB"/>
    <property type="match status" value="1"/>
</dbReference>
<evidence type="ECO:0000256" key="3">
    <source>
        <dbReference type="ARBA" id="ARBA00046336"/>
    </source>
</evidence>
<organism evidence="6 7">
    <name type="scientific">Aerophobetes bacterium</name>
    <dbReference type="NCBI Taxonomy" id="2030807"/>
    <lineage>
        <taxon>Bacteria</taxon>
        <taxon>Candidatus Aerophobota</taxon>
    </lineage>
</organism>
<dbReference type="InterPro" id="IPR045959">
    <property type="entry name" value="CGDB"/>
</dbReference>
<dbReference type="EMBL" id="QMPZ01000071">
    <property type="protein sequence ID" value="RLE08981.1"/>
    <property type="molecule type" value="Genomic_DNA"/>
</dbReference>
<name>A0A497E363_UNCAE</name>
<proteinExistence type="inferred from homology"/>
<evidence type="ECO:0000256" key="4">
    <source>
        <dbReference type="ARBA" id="ARBA00047208"/>
    </source>
</evidence>
<protein>
    <recommendedName>
        <fullName evidence="4">C-deglycosylation enzyme beta subunit</fullName>
    </recommendedName>
</protein>
<evidence type="ECO:0000313" key="6">
    <source>
        <dbReference type="EMBL" id="RLE08981.1"/>
    </source>
</evidence>
<dbReference type="AlphaFoldDB" id="A0A497E363"/>
<dbReference type="Proteomes" id="UP000279422">
    <property type="component" value="Unassembled WGS sequence"/>
</dbReference>
<dbReference type="GO" id="GO:0016829">
    <property type="term" value="F:lyase activity"/>
    <property type="evidence" value="ECO:0007669"/>
    <property type="project" value="UniProtKB-KW"/>
</dbReference>
<sequence length="114" mass="12264">MTQVTFTNVDRDNDGKIDHFLAELTYEGMSGSGTIGEIAISLDGEDVSLDKVRMKIGEGDFQPVRPGMFVSGSYGDKIVLEIAKEGGLSKGKHSLRFMGSVSGYPLNFVLEGTV</sequence>